<dbReference type="PANTHER" id="PTHR30096:SF0">
    <property type="entry name" value="4,5-DOPA DIOXYGENASE EXTRADIOL-LIKE PROTEIN"/>
    <property type="match status" value="1"/>
</dbReference>
<feature type="domain" description="Extradiol ring-cleavage dioxygenase class III enzyme subunit B" evidence="6">
    <location>
        <begin position="21"/>
        <end position="244"/>
    </location>
</feature>
<comment type="caution">
    <text evidence="7">The sequence shown here is derived from an EMBL/GenBank/DDBJ whole genome shotgun (WGS) entry which is preliminary data.</text>
</comment>
<protein>
    <submittedName>
        <fullName evidence="7">Dioxygenase</fullName>
    </submittedName>
</protein>
<evidence type="ECO:0000313" key="8">
    <source>
        <dbReference type="Proteomes" id="UP000450917"/>
    </source>
</evidence>
<keyword evidence="5" id="KW-0560">Oxidoreductase</keyword>
<dbReference type="Pfam" id="PF02900">
    <property type="entry name" value="LigB"/>
    <property type="match status" value="1"/>
</dbReference>
<evidence type="ECO:0000256" key="1">
    <source>
        <dbReference type="ARBA" id="ARBA00001947"/>
    </source>
</evidence>
<gene>
    <name evidence="7" type="ORF">GNP93_14280</name>
</gene>
<dbReference type="SUPFAM" id="SSF53213">
    <property type="entry name" value="LigB-like"/>
    <property type="match status" value="1"/>
</dbReference>
<dbReference type="GO" id="GO:0016702">
    <property type="term" value="F:oxidoreductase activity, acting on single donors with incorporation of molecular oxygen, incorporation of two atoms of oxygen"/>
    <property type="evidence" value="ECO:0007669"/>
    <property type="project" value="UniProtKB-ARBA"/>
</dbReference>
<keyword evidence="8" id="KW-1185">Reference proteome</keyword>
<keyword evidence="4" id="KW-0862">Zinc</keyword>
<dbReference type="InterPro" id="IPR014436">
    <property type="entry name" value="Extradiol_dOase_DODA"/>
</dbReference>
<evidence type="ECO:0000256" key="2">
    <source>
        <dbReference type="ARBA" id="ARBA00007581"/>
    </source>
</evidence>
<proteinExistence type="inferred from homology"/>
<name>A0A7X2ZBK9_9BACL</name>
<keyword evidence="3" id="KW-0479">Metal-binding</keyword>
<reference evidence="7 8" key="1">
    <citation type="submission" date="2019-11" db="EMBL/GenBank/DDBJ databases">
        <title>Draft genome sequences of five Paenibacillus species of dairy origin.</title>
        <authorList>
            <person name="Olajide A.M."/>
            <person name="Chen S."/>
            <person name="Lapointe G."/>
        </authorList>
    </citation>
    <scope>NUCLEOTIDE SEQUENCE [LARGE SCALE GENOMIC DNA]</scope>
    <source>
        <strain evidence="7 8">2CS3</strain>
    </source>
</reference>
<dbReference type="PANTHER" id="PTHR30096">
    <property type="entry name" value="4,5-DOPA DIOXYGENASE EXTRADIOL-LIKE PROTEIN"/>
    <property type="match status" value="1"/>
</dbReference>
<dbReference type="EMBL" id="WNZX01000011">
    <property type="protein sequence ID" value="MUG71837.1"/>
    <property type="molecule type" value="Genomic_DNA"/>
</dbReference>
<dbReference type="Gene3D" id="3.40.830.10">
    <property type="entry name" value="LigB-like"/>
    <property type="match status" value="1"/>
</dbReference>
<dbReference type="Proteomes" id="UP000450917">
    <property type="component" value="Unassembled WGS sequence"/>
</dbReference>
<evidence type="ECO:0000256" key="5">
    <source>
        <dbReference type="ARBA" id="ARBA00023002"/>
    </source>
</evidence>
<dbReference type="PIRSF" id="PIRSF006157">
    <property type="entry name" value="Doxgns_DODA"/>
    <property type="match status" value="1"/>
</dbReference>
<evidence type="ECO:0000259" key="6">
    <source>
        <dbReference type="Pfam" id="PF02900"/>
    </source>
</evidence>
<organism evidence="7 8">
    <name type="scientific">Paenibacillus validus</name>
    <dbReference type="NCBI Taxonomy" id="44253"/>
    <lineage>
        <taxon>Bacteria</taxon>
        <taxon>Bacillati</taxon>
        <taxon>Bacillota</taxon>
        <taxon>Bacilli</taxon>
        <taxon>Bacillales</taxon>
        <taxon>Paenibacillaceae</taxon>
        <taxon>Paenibacillus</taxon>
    </lineage>
</organism>
<accession>A0A7X2ZBK9</accession>
<evidence type="ECO:0000256" key="3">
    <source>
        <dbReference type="ARBA" id="ARBA00022723"/>
    </source>
</evidence>
<dbReference type="RefSeq" id="WP_330164540.1">
    <property type="nucleotide sequence ID" value="NZ_WNZX01000011.1"/>
</dbReference>
<dbReference type="InterPro" id="IPR004183">
    <property type="entry name" value="Xdiol_dOase_suB"/>
</dbReference>
<sequence>MIPSYFIAHGAPSLALEQNEYTAFLKQLASELPKPRAIVLFSAHWESREQQISGAESYDTIYDFSGFQKELYEVQYPASGDSAIASEIQDLLRQENIAAGIDTVRGLDHGAWVVLRLLYPAADIPVIALSVNRHLSNAEQYRIGKALSSLREKHILMIGSGGTVHNLRRLEWGGSSRVNDWALQFDSWLEDKLTAWDLEALFQYDRLAPFAREAVPTPEHFIPLLLAMGTGDPNRRASLSHRSYQYGSLSLSCWKFE</sequence>
<evidence type="ECO:0000313" key="7">
    <source>
        <dbReference type="EMBL" id="MUG71837.1"/>
    </source>
</evidence>
<dbReference type="GO" id="GO:0008198">
    <property type="term" value="F:ferrous iron binding"/>
    <property type="evidence" value="ECO:0007669"/>
    <property type="project" value="InterPro"/>
</dbReference>
<keyword evidence="7" id="KW-0223">Dioxygenase</keyword>
<dbReference type="CDD" id="cd07363">
    <property type="entry name" value="45_DOPA_Dioxygenase"/>
    <property type="match status" value="1"/>
</dbReference>
<dbReference type="AlphaFoldDB" id="A0A7X2ZBK9"/>
<dbReference type="GO" id="GO:0008270">
    <property type="term" value="F:zinc ion binding"/>
    <property type="evidence" value="ECO:0007669"/>
    <property type="project" value="InterPro"/>
</dbReference>
<evidence type="ECO:0000256" key="4">
    <source>
        <dbReference type="ARBA" id="ARBA00022833"/>
    </source>
</evidence>
<comment type="similarity">
    <text evidence="2">Belongs to the DODA-type extradiol aromatic ring-opening dioxygenase family.</text>
</comment>
<comment type="cofactor">
    <cofactor evidence="1">
        <name>Zn(2+)</name>
        <dbReference type="ChEBI" id="CHEBI:29105"/>
    </cofactor>
</comment>